<dbReference type="EMBL" id="JACMSC010000011">
    <property type="protein sequence ID" value="KAG6499748.1"/>
    <property type="molecule type" value="Genomic_DNA"/>
</dbReference>
<comment type="caution">
    <text evidence="4">The sequence shown here is derived from an EMBL/GenBank/DDBJ whole genome shotgun (WGS) entry which is preliminary data.</text>
</comment>
<dbReference type="Proteomes" id="UP000734854">
    <property type="component" value="Unassembled WGS sequence"/>
</dbReference>
<comment type="similarity">
    <text evidence="1">Belongs to the mTERF family.</text>
</comment>
<gene>
    <name evidence="4" type="ORF">ZIOFF_039540</name>
</gene>
<organism evidence="4 5">
    <name type="scientific">Zingiber officinale</name>
    <name type="common">Ginger</name>
    <name type="synonym">Amomum zingiber</name>
    <dbReference type="NCBI Taxonomy" id="94328"/>
    <lineage>
        <taxon>Eukaryota</taxon>
        <taxon>Viridiplantae</taxon>
        <taxon>Streptophyta</taxon>
        <taxon>Embryophyta</taxon>
        <taxon>Tracheophyta</taxon>
        <taxon>Spermatophyta</taxon>
        <taxon>Magnoliopsida</taxon>
        <taxon>Liliopsida</taxon>
        <taxon>Zingiberales</taxon>
        <taxon>Zingiberaceae</taxon>
        <taxon>Zingiber</taxon>
    </lineage>
</organism>
<dbReference type="AlphaFoldDB" id="A0A8J5KUB1"/>
<dbReference type="GO" id="GO:0003676">
    <property type="term" value="F:nucleic acid binding"/>
    <property type="evidence" value="ECO:0007669"/>
    <property type="project" value="InterPro"/>
</dbReference>
<proteinExistence type="inferred from homology"/>
<keyword evidence="2" id="KW-0804">Transcription</keyword>
<keyword evidence="5" id="KW-1185">Reference proteome</keyword>
<accession>A0A8J5KUB1</accession>
<reference evidence="4 5" key="1">
    <citation type="submission" date="2020-08" db="EMBL/GenBank/DDBJ databases">
        <title>Plant Genome Project.</title>
        <authorList>
            <person name="Zhang R.-G."/>
        </authorList>
    </citation>
    <scope>NUCLEOTIDE SEQUENCE [LARGE SCALE GENOMIC DNA]</scope>
    <source>
        <tissue evidence="4">Rhizome</tissue>
    </source>
</reference>
<dbReference type="PANTHER" id="PTHR13068:SF236">
    <property type="entry name" value="OS02G0749800 PROTEIN"/>
    <property type="match status" value="1"/>
</dbReference>
<dbReference type="PANTHER" id="PTHR13068">
    <property type="entry name" value="CGI-12 PROTEIN-RELATED"/>
    <property type="match status" value="1"/>
</dbReference>
<evidence type="ECO:0000256" key="2">
    <source>
        <dbReference type="ARBA" id="ARBA00022472"/>
    </source>
</evidence>
<evidence type="ECO:0000256" key="3">
    <source>
        <dbReference type="ARBA" id="ARBA00022946"/>
    </source>
</evidence>
<dbReference type="GO" id="GO:0006353">
    <property type="term" value="P:DNA-templated transcription termination"/>
    <property type="evidence" value="ECO:0007669"/>
    <property type="project" value="UniProtKB-KW"/>
</dbReference>
<evidence type="ECO:0000313" key="5">
    <source>
        <dbReference type="Proteomes" id="UP000734854"/>
    </source>
</evidence>
<keyword evidence="2" id="KW-0805">Transcription regulation</keyword>
<dbReference type="InterPro" id="IPR038538">
    <property type="entry name" value="MTERF_sf"/>
</dbReference>
<evidence type="ECO:0000313" key="4">
    <source>
        <dbReference type="EMBL" id="KAG6499748.1"/>
    </source>
</evidence>
<keyword evidence="2" id="KW-0806">Transcription termination</keyword>
<dbReference type="Gene3D" id="1.25.70.10">
    <property type="entry name" value="Transcription termination factor 3, mitochondrial"/>
    <property type="match status" value="1"/>
</dbReference>
<dbReference type="InterPro" id="IPR003690">
    <property type="entry name" value="MTERF"/>
</dbReference>
<name>A0A8J5KUB1_ZINOF</name>
<sequence length="260" mass="29022">MKRLLYFTLFCKTVPSARSPRSHDAALLFAILPYSASATAAGAACTTGKHIFMAQYLVDSCGFDQEKATKASKLLKSIQTRQQPDSVLAFLRSYGFDDASVKKILHCSPKCLLLDVEKILAPKFRAFEGLGFSPSGIVHLVRSNSITTKIEHERTVPKSEFWQDLLGSKDALVKLFKSNNWVLGPEAPQLTGGASGSLDCLCSREVWRHLRRLETPKLKRRGSASVELRCPHSKLRHSNGYSQYVPQIELRHLHTPRVVE</sequence>
<dbReference type="Pfam" id="PF02536">
    <property type="entry name" value="mTERF"/>
    <property type="match status" value="1"/>
</dbReference>
<keyword evidence="3" id="KW-0809">Transit peptide</keyword>
<dbReference type="SMART" id="SM00733">
    <property type="entry name" value="Mterf"/>
    <property type="match status" value="1"/>
</dbReference>
<protein>
    <submittedName>
        <fullName evidence="4">Uncharacterized protein</fullName>
    </submittedName>
</protein>
<evidence type="ECO:0000256" key="1">
    <source>
        <dbReference type="ARBA" id="ARBA00007692"/>
    </source>
</evidence>